<organism evidence="2 3">
    <name type="scientific">Verrucomicrobia subdivision 6 bacterium BACL9 MAG-120507-bin52</name>
    <dbReference type="NCBI Taxonomy" id="1655590"/>
    <lineage>
        <taxon>Bacteria</taxon>
        <taxon>Pseudomonadati</taxon>
        <taxon>Verrucomicrobiota</taxon>
        <taxon>Verrucomicrobiia</taxon>
        <taxon>Verrucomicrobiales</taxon>
        <taxon>Verrucomicrobia subdivision 6</taxon>
    </lineage>
</organism>
<dbReference type="SUPFAM" id="SSF52091">
    <property type="entry name" value="SpoIIaa-like"/>
    <property type="match status" value="2"/>
</dbReference>
<dbReference type="PROSITE" id="PS50801">
    <property type="entry name" value="STAS"/>
    <property type="match status" value="2"/>
</dbReference>
<gene>
    <name evidence="2" type="ORF">ABR82_08100</name>
</gene>
<dbReference type="InterPro" id="IPR036513">
    <property type="entry name" value="STAS_dom_sf"/>
</dbReference>
<sequence length="204" mass="22539">MSFMTPHRDGSGVTLSFAGRLDTLASQELKLPIRAELDRQPTNLTCDFKDVTYIGSAVLRLIFEAARELQRRNGLFRISRCPAEIQRVFALTGMDHLMDGGTGPAFTHELKDGALRIFLQGRMDAVRVGEIRSEVRQILSKHRGPVRFEVAAVPYVASAFVHLCIDASKTVKAHGFNFGLEKVAPETAQIFRIAGLQSLILSSV</sequence>
<dbReference type="Gene3D" id="3.30.750.24">
    <property type="entry name" value="STAS domain"/>
    <property type="match status" value="2"/>
</dbReference>
<comment type="caution">
    <text evidence="2">The sequence shown here is derived from an EMBL/GenBank/DDBJ whole genome shotgun (WGS) entry which is preliminary data.</text>
</comment>
<dbReference type="AlphaFoldDB" id="A0A0R2RJV9"/>
<name>A0A0R2RJV9_9BACT</name>
<feature type="domain" description="STAS" evidence="1">
    <location>
        <begin position="112"/>
        <end position="204"/>
    </location>
</feature>
<proteinExistence type="predicted"/>
<reference evidence="2 3" key="1">
    <citation type="submission" date="2015-10" db="EMBL/GenBank/DDBJ databases">
        <title>Metagenome-Assembled Genomes uncover a global brackish microbiome.</title>
        <authorList>
            <person name="Hugerth L.W."/>
            <person name="Larsson J."/>
            <person name="Alneberg J."/>
            <person name="Lindh M.V."/>
            <person name="Legrand C."/>
            <person name="Pinhassi J."/>
            <person name="Andersson A.F."/>
        </authorList>
    </citation>
    <scope>NUCLEOTIDE SEQUENCE [LARGE SCALE GENOMIC DNA]</scope>
    <source>
        <strain evidence="2">BACL18 MAG-120507-bin52</strain>
    </source>
</reference>
<dbReference type="Pfam" id="PF01740">
    <property type="entry name" value="STAS"/>
    <property type="match status" value="2"/>
</dbReference>
<accession>A0A0R2RJV9</accession>
<feature type="domain" description="STAS" evidence="1">
    <location>
        <begin position="13"/>
        <end position="94"/>
    </location>
</feature>
<dbReference type="PANTHER" id="PTHR33495">
    <property type="entry name" value="ANTI-SIGMA FACTOR ANTAGONIST TM_1081-RELATED-RELATED"/>
    <property type="match status" value="1"/>
</dbReference>
<dbReference type="CDD" id="cd07043">
    <property type="entry name" value="STAS_anti-anti-sigma_factors"/>
    <property type="match status" value="2"/>
</dbReference>
<dbReference type="GO" id="GO:0043856">
    <property type="term" value="F:anti-sigma factor antagonist activity"/>
    <property type="evidence" value="ECO:0007669"/>
    <property type="project" value="TreeGrafter"/>
</dbReference>
<dbReference type="Proteomes" id="UP000051269">
    <property type="component" value="Unassembled WGS sequence"/>
</dbReference>
<protein>
    <recommendedName>
        <fullName evidence="1">STAS domain-containing protein</fullName>
    </recommendedName>
</protein>
<dbReference type="PANTHER" id="PTHR33495:SF2">
    <property type="entry name" value="ANTI-SIGMA FACTOR ANTAGONIST TM_1081-RELATED"/>
    <property type="match status" value="1"/>
</dbReference>
<evidence type="ECO:0000313" key="2">
    <source>
        <dbReference type="EMBL" id="KRO62657.1"/>
    </source>
</evidence>
<evidence type="ECO:0000313" key="3">
    <source>
        <dbReference type="Proteomes" id="UP000051269"/>
    </source>
</evidence>
<evidence type="ECO:0000259" key="1">
    <source>
        <dbReference type="PROSITE" id="PS50801"/>
    </source>
</evidence>
<dbReference type="InterPro" id="IPR002645">
    <property type="entry name" value="STAS_dom"/>
</dbReference>
<dbReference type="EMBL" id="LIBO01000047">
    <property type="protein sequence ID" value="KRO62657.1"/>
    <property type="molecule type" value="Genomic_DNA"/>
</dbReference>